<name>A0A6A1W2R8_9ROSI</name>
<protein>
    <recommendedName>
        <fullName evidence="7">Fe2OG dioxygenase domain-containing protein</fullName>
    </recommendedName>
</protein>
<comment type="cofactor">
    <cofactor evidence="1">
        <name>Fe cation</name>
        <dbReference type="ChEBI" id="CHEBI:24875"/>
    </cofactor>
</comment>
<gene>
    <name evidence="8" type="ORF">CJ030_MR3G008350</name>
</gene>
<evidence type="ECO:0000313" key="9">
    <source>
        <dbReference type="Proteomes" id="UP000516437"/>
    </source>
</evidence>
<keyword evidence="4 6" id="KW-0560">Oxidoreductase</keyword>
<dbReference type="Proteomes" id="UP000516437">
    <property type="component" value="Chromosome 3"/>
</dbReference>
<dbReference type="InterPro" id="IPR005123">
    <property type="entry name" value="Oxoglu/Fe-dep_dioxygenase_dom"/>
</dbReference>
<keyword evidence="3 6" id="KW-0479">Metal-binding</keyword>
<evidence type="ECO:0000256" key="3">
    <source>
        <dbReference type="ARBA" id="ARBA00022723"/>
    </source>
</evidence>
<organism evidence="8 9">
    <name type="scientific">Morella rubra</name>
    <name type="common">Chinese bayberry</name>
    <dbReference type="NCBI Taxonomy" id="262757"/>
    <lineage>
        <taxon>Eukaryota</taxon>
        <taxon>Viridiplantae</taxon>
        <taxon>Streptophyta</taxon>
        <taxon>Embryophyta</taxon>
        <taxon>Tracheophyta</taxon>
        <taxon>Spermatophyta</taxon>
        <taxon>Magnoliopsida</taxon>
        <taxon>eudicotyledons</taxon>
        <taxon>Gunneridae</taxon>
        <taxon>Pentapetalae</taxon>
        <taxon>rosids</taxon>
        <taxon>fabids</taxon>
        <taxon>Fagales</taxon>
        <taxon>Myricaceae</taxon>
        <taxon>Morella</taxon>
    </lineage>
</organism>
<dbReference type="Pfam" id="PF14226">
    <property type="entry name" value="DIOX_N"/>
    <property type="match status" value="1"/>
</dbReference>
<keyword evidence="9" id="KW-1185">Reference proteome</keyword>
<dbReference type="InterPro" id="IPR044861">
    <property type="entry name" value="IPNS-like_FE2OG_OXY"/>
</dbReference>
<dbReference type="FunFam" id="2.60.120.330:FF:000005">
    <property type="entry name" value="1-aminocyclopropane-1-carboxylate oxidase homolog 1"/>
    <property type="match status" value="1"/>
</dbReference>
<dbReference type="PROSITE" id="PS51471">
    <property type="entry name" value="FE2OG_OXY"/>
    <property type="match status" value="1"/>
</dbReference>
<feature type="domain" description="Fe2OG dioxygenase" evidence="7">
    <location>
        <begin position="221"/>
        <end position="292"/>
    </location>
</feature>
<dbReference type="PANTHER" id="PTHR10209:SF776">
    <property type="entry name" value="2OG-FE(II) OXYGENASE FAMILY OXIDOREDUCTASE"/>
    <property type="match status" value="1"/>
</dbReference>
<sequence>MVITGAGESFTSNPVNYDRLRELKAFDESKSGVKGLVDAGVAKIPRIFVRPPEDLAGDYPNSGELSSDQFTIPVIDLCDLNGRRADCVASVRRAAEDVGFFQVVNHGVASKVLEELLEAVHGFHELPWEVKAEYYSRESMRKVRFFSNFDLYTSKVANWRDTLFCDMGPEPLDPRELPPVCRDITMQYSKEVHKLGITLFELLSEALELNPDRLIGLDCAKGHLILWNYYPVCPEPELTIGTSKHSDPDFLTILMQDHIGGLQILHQDRWIDLPPLPGALVVNIGDLLQARF</sequence>
<comment type="similarity">
    <text evidence="2 6">Belongs to the iron/ascorbate-dependent oxidoreductase family.</text>
</comment>
<dbReference type="GO" id="GO:0051213">
    <property type="term" value="F:dioxygenase activity"/>
    <property type="evidence" value="ECO:0007669"/>
    <property type="project" value="UniProtKB-ARBA"/>
</dbReference>
<evidence type="ECO:0000256" key="1">
    <source>
        <dbReference type="ARBA" id="ARBA00001962"/>
    </source>
</evidence>
<comment type="caution">
    <text evidence="8">The sequence shown here is derived from an EMBL/GenBank/DDBJ whole genome shotgun (WGS) entry which is preliminary data.</text>
</comment>
<dbReference type="PANTHER" id="PTHR10209">
    <property type="entry name" value="OXIDOREDUCTASE, 2OG-FE II OXYGENASE FAMILY PROTEIN"/>
    <property type="match status" value="1"/>
</dbReference>
<dbReference type="SUPFAM" id="SSF51197">
    <property type="entry name" value="Clavaminate synthase-like"/>
    <property type="match status" value="1"/>
</dbReference>
<dbReference type="InterPro" id="IPR027443">
    <property type="entry name" value="IPNS-like_sf"/>
</dbReference>
<dbReference type="AlphaFoldDB" id="A0A6A1W2R8"/>
<dbReference type="InterPro" id="IPR026992">
    <property type="entry name" value="DIOX_N"/>
</dbReference>
<proteinExistence type="inferred from homology"/>
<dbReference type="OrthoDB" id="288590at2759"/>
<dbReference type="GO" id="GO:0046872">
    <property type="term" value="F:metal ion binding"/>
    <property type="evidence" value="ECO:0007669"/>
    <property type="project" value="UniProtKB-KW"/>
</dbReference>
<dbReference type="Gene3D" id="2.60.120.330">
    <property type="entry name" value="B-lactam Antibiotic, Isopenicillin N Synthase, Chain"/>
    <property type="match status" value="1"/>
</dbReference>
<evidence type="ECO:0000313" key="8">
    <source>
        <dbReference type="EMBL" id="KAB1219183.1"/>
    </source>
</evidence>
<dbReference type="Pfam" id="PF03171">
    <property type="entry name" value="2OG-FeII_Oxy"/>
    <property type="match status" value="1"/>
</dbReference>
<reference evidence="8 9" key="1">
    <citation type="journal article" date="2019" name="Plant Biotechnol. J.">
        <title>The red bayberry genome and genetic basis of sex determination.</title>
        <authorList>
            <person name="Jia H.M."/>
            <person name="Jia H.J."/>
            <person name="Cai Q.L."/>
            <person name="Wang Y."/>
            <person name="Zhao H.B."/>
            <person name="Yang W.F."/>
            <person name="Wang G.Y."/>
            <person name="Li Y.H."/>
            <person name="Zhan D.L."/>
            <person name="Shen Y.T."/>
            <person name="Niu Q.F."/>
            <person name="Chang L."/>
            <person name="Qiu J."/>
            <person name="Zhao L."/>
            <person name="Xie H.B."/>
            <person name="Fu W.Y."/>
            <person name="Jin J."/>
            <person name="Li X.W."/>
            <person name="Jiao Y."/>
            <person name="Zhou C.C."/>
            <person name="Tu T."/>
            <person name="Chai C.Y."/>
            <person name="Gao J.L."/>
            <person name="Fan L.J."/>
            <person name="van de Weg E."/>
            <person name="Wang J.Y."/>
            <person name="Gao Z.S."/>
        </authorList>
    </citation>
    <scope>NUCLEOTIDE SEQUENCE [LARGE SCALE GENOMIC DNA]</scope>
    <source>
        <tissue evidence="8">Leaves</tissue>
    </source>
</reference>
<evidence type="ECO:0000256" key="5">
    <source>
        <dbReference type="ARBA" id="ARBA00023004"/>
    </source>
</evidence>
<accession>A0A6A1W2R8</accession>
<keyword evidence="5 6" id="KW-0408">Iron</keyword>
<evidence type="ECO:0000256" key="6">
    <source>
        <dbReference type="RuleBase" id="RU003682"/>
    </source>
</evidence>
<evidence type="ECO:0000259" key="7">
    <source>
        <dbReference type="PROSITE" id="PS51471"/>
    </source>
</evidence>
<evidence type="ECO:0000256" key="4">
    <source>
        <dbReference type="ARBA" id="ARBA00023002"/>
    </source>
</evidence>
<evidence type="ECO:0000256" key="2">
    <source>
        <dbReference type="ARBA" id="ARBA00008056"/>
    </source>
</evidence>
<dbReference type="EMBL" id="RXIC02000021">
    <property type="protein sequence ID" value="KAB1219183.1"/>
    <property type="molecule type" value="Genomic_DNA"/>
</dbReference>